<dbReference type="AlphaFoldDB" id="A0A2W5VDR2"/>
<dbReference type="Proteomes" id="UP000249061">
    <property type="component" value="Unassembled WGS sequence"/>
</dbReference>
<evidence type="ECO:0000313" key="2">
    <source>
        <dbReference type="EMBL" id="PZR08261.1"/>
    </source>
</evidence>
<sequence>MPSELLKSLNDAPRLLLEAALRPAQGDRFQPTGFADLGAAQYTTPDGRRMLLVESAQSLANRLERAVIDGDGVDLREELRGLPYVRVKLAGQGEGVVTSSLVEAHRLNSPFIVTNKDFSKRFGELSKYKKGQVINWATAAKAVFHFDPCTLLHGVFFANIEDGRLRFPRLLTGFIEATDVAEAASGGVKNNHFDPSGEVRAEGYDKDVYGNVPYSRLEFTAREIRAYFNLDLAQLRGYQLPPVAQELLVTLALYKVRRFLEVGLRLRTACDLIVKDDLKATAPTGFEIPALAPLRDSLTQLVAAALKEDGLLNGTVLELSTNTVKKAAEPKTKGKTKGVESDGASE</sequence>
<proteinExistence type="predicted"/>
<protein>
    <submittedName>
        <fullName evidence="2">Type I-U CRISPR-associated protein Cas7</fullName>
    </submittedName>
</protein>
<dbReference type="NCBIfam" id="TIGR02570">
    <property type="entry name" value="cas7_GSU0053"/>
    <property type="match status" value="1"/>
</dbReference>
<feature type="region of interest" description="Disordered" evidence="1">
    <location>
        <begin position="324"/>
        <end position="346"/>
    </location>
</feature>
<dbReference type="InterPro" id="IPR013403">
    <property type="entry name" value="CRISPR-assoc_prot_Csb1/Cas7u"/>
</dbReference>
<gene>
    <name evidence="2" type="primary">cas7u</name>
    <name evidence="2" type="ORF">DI536_25495</name>
</gene>
<evidence type="ECO:0000256" key="1">
    <source>
        <dbReference type="SAM" id="MobiDB-lite"/>
    </source>
</evidence>
<reference evidence="2 3" key="1">
    <citation type="submission" date="2017-08" db="EMBL/GenBank/DDBJ databases">
        <title>Infants hospitalized years apart are colonized by the same room-sourced microbial strains.</title>
        <authorList>
            <person name="Brooks B."/>
            <person name="Olm M.R."/>
            <person name="Firek B.A."/>
            <person name="Baker R."/>
            <person name="Thomas B.C."/>
            <person name="Morowitz M.J."/>
            <person name="Banfield J.F."/>
        </authorList>
    </citation>
    <scope>NUCLEOTIDE SEQUENCE [LARGE SCALE GENOMIC DNA]</scope>
    <source>
        <strain evidence="2">S2_003_000_R2_14</strain>
    </source>
</reference>
<name>A0A2W5VDR2_9BACT</name>
<feature type="compositionally biased region" description="Basic and acidic residues" evidence="1">
    <location>
        <begin position="326"/>
        <end position="340"/>
    </location>
</feature>
<dbReference type="EMBL" id="QFQP01000026">
    <property type="protein sequence ID" value="PZR08261.1"/>
    <property type="molecule type" value="Genomic_DNA"/>
</dbReference>
<accession>A0A2W5VDR2</accession>
<comment type="caution">
    <text evidence="2">The sequence shown here is derived from an EMBL/GenBank/DDBJ whole genome shotgun (WGS) entry which is preliminary data.</text>
</comment>
<evidence type="ECO:0000313" key="3">
    <source>
        <dbReference type="Proteomes" id="UP000249061"/>
    </source>
</evidence>
<organism evidence="2 3">
    <name type="scientific">Archangium gephyra</name>
    <dbReference type="NCBI Taxonomy" id="48"/>
    <lineage>
        <taxon>Bacteria</taxon>
        <taxon>Pseudomonadati</taxon>
        <taxon>Myxococcota</taxon>
        <taxon>Myxococcia</taxon>
        <taxon>Myxococcales</taxon>
        <taxon>Cystobacterineae</taxon>
        <taxon>Archangiaceae</taxon>
        <taxon>Archangium</taxon>
    </lineage>
</organism>
<dbReference type="Pfam" id="PF09617">
    <property type="entry name" value="Cas_GSU0053"/>
    <property type="match status" value="1"/>
</dbReference>